<dbReference type="EMBL" id="JACEFF010000428">
    <property type="protein sequence ID" value="KAH9637922.1"/>
    <property type="molecule type" value="Genomic_DNA"/>
</dbReference>
<dbReference type="InterPro" id="IPR043128">
    <property type="entry name" value="Rev_trsase/Diguanyl_cyclase"/>
</dbReference>
<name>A0A922SGV3_SPOEX</name>
<dbReference type="SUPFAM" id="SSF56672">
    <property type="entry name" value="DNA/RNA polymerases"/>
    <property type="match status" value="1"/>
</dbReference>
<proteinExistence type="predicted"/>
<evidence type="ECO:0000256" key="1">
    <source>
        <dbReference type="SAM" id="MobiDB-lite"/>
    </source>
</evidence>
<dbReference type="PROSITE" id="PS50878">
    <property type="entry name" value="RT_POL"/>
    <property type="match status" value="1"/>
</dbReference>
<dbReference type="Pfam" id="PF00078">
    <property type="entry name" value="RVT_1"/>
    <property type="match status" value="1"/>
</dbReference>
<dbReference type="Gene3D" id="3.30.70.270">
    <property type="match status" value="1"/>
</dbReference>
<dbReference type="Gene3D" id="3.10.10.10">
    <property type="entry name" value="HIV Type 1 Reverse Transcriptase, subunit A, domain 1"/>
    <property type="match status" value="1"/>
</dbReference>
<dbReference type="InterPro" id="IPR036397">
    <property type="entry name" value="RNaseH_sf"/>
</dbReference>
<organism evidence="3 4">
    <name type="scientific">Spodoptera exigua</name>
    <name type="common">Beet armyworm</name>
    <name type="synonym">Noctua fulgens</name>
    <dbReference type="NCBI Taxonomy" id="7107"/>
    <lineage>
        <taxon>Eukaryota</taxon>
        <taxon>Metazoa</taxon>
        <taxon>Ecdysozoa</taxon>
        <taxon>Arthropoda</taxon>
        <taxon>Hexapoda</taxon>
        <taxon>Insecta</taxon>
        <taxon>Pterygota</taxon>
        <taxon>Neoptera</taxon>
        <taxon>Endopterygota</taxon>
        <taxon>Lepidoptera</taxon>
        <taxon>Glossata</taxon>
        <taxon>Ditrysia</taxon>
        <taxon>Noctuoidea</taxon>
        <taxon>Noctuidae</taxon>
        <taxon>Amphipyrinae</taxon>
        <taxon>Spodoptera</taxon>
    </lineage>
</organism>
<protein>
    <recommendedName>
        <fullName evidence="2">Reverse transcriptase domain-containing protein</fullName>
    </recommendedName>
</protein>
<dbReference type="CDD" id="cd01647">
    <property type="entry name" value="RT_LTR"/>
    <property type="match status" value="1"/>
</dbReference>
<sequence length="651" mass="75034">MTKKDYDKIKIIKMLGESASTIQSTLKYCGNAKKLPTVETTQPTSNKQRNQHKSREKPTTNTQQTVPAPPATEVPQATTAIAQPTPSQVPLELGAISLCQPTADQFLSTIFSIPKSDGSHRFILNLKNLNKFIITNHFKLEDIRTLCKLVIQEDFMCTIDLKNAYYLIAIKEDNRKYLRFTFNNKLYEFNCLPFGLSTAPFVFTKLLKPVIEYLRTQGIRLVIYLDDIICLGSTYEECIHNTNITRKLLENLGFVINKEKSLDVPLQCCEYLGFLVNSKTMTLSPTLNKREKILSMINKYLKLKSCSIRDFATLLGNLVSVCMAISYGFRHTKTLERETFLALEESKGNYDHRLNLNSYIKTELFWWKKNIISRNNKIKQYNFILEIFSDASLSVWGAHCDGQSTGGSWSEWERQQHINYLELLAAYFALRSFASTLENCEILLRIDNTTAIAYINHMGGVQYPKLNRIAQQIWQWCENKNIWIFASYIKSKENKEADFESRNFNVDTEWELSHKIFNSIVKKFGQPNIDLFASRLNHKCPKYVSWHRDPYAWNIDAFTIKWNNLFFYAFPPFSMLLKVLHKIRTDKATGIIVYPIWPSQPWYPVLKALLVSDIMTIGPSDNTLTSPFRTPHPLHLTLGACILSGKLSRGE</sequence>
<dbReference type="InterPro" id="IPR052055">
    <property type="entry name" value="Hepadnavirus_pol/RT"/>
</dbReference>
<evidence type="ECO:0000313" key="4">
    <source>
        <dbReference type="Proteomes" id="UP000814243"/>
    </source>
</evidence>
<comment type="caution">
    <text evidence="3">The sequence shown here is derived from an EMBL/GenBank/DDBJ whole genome shotgun (WGS) entry which is preliminary data.</text>
</comment>
<dbReference type="AlphaFoldDB" id="A0A922SGV3"/>
<feature type="compositionally biased region" description="Polar residues" evidence="1">
    <location>
        <begin position="38"/>
        <end position="48"/>
    </location>
</feature>
<feature type="domain" description="Reverse transcriptase" evidence="2">
    <location>
        <begin position="94"/>
        <end position="276"/>
    </location>
</feature>
<dbReference type="PANTHER" id="PTHR33050">
    <property type="entry name" value="REVERSE TRANSCRIPTASE DOMAIN-CONTAINING PROTEIN"/>
    <property type="match status" value="1"/>
</dbReference>
<dbReference type="Proteomes" id="UP000814243">
    <property type="component" value="Unassembled WGS sequence"/>
</dbReference>
<dbReference type="Gene3D" id="3.30.420.10">
    <property type="entry name" value="Ribonuclease H-like superfamily/Ribonuclease H"/>
    <property type="match status" value="1"/>
</dbReference>
<dbReference type="InterPro" id="IPR000477">
    <property type="entry name" value="RT_dom"/>
</dbReference>
<evidence type="ECO:0000259" key="2">
    <source>
        <dbReference type="PROSITE" id="PS50878"/>
    </source>
</evidence>
<gene>
    <name evidence="3" type="ORF">HF086_014516</name>
</gene>
<dbReference type="GO" id="GO:0003676">
    <property type="term" value="F:nucleic acid binding"/>
    <property type="evidence" value="ECO:0007669"/>
    <property type="project" value="InterPro"/>
</dbReference>
<dbReference type="PANTHER" id="PTHR33050:SF7">
    <property type="entry name" value="RIBONUCLEASE H"/>
    <property type="match status" value="1"/>
</dbReference>
<dbReference type="GO" id="GO:0071897">
    <property type="term" value="P:DNA biosynthetic process"/>
    <property type="evidence" value="ECO:0007669"/>
    <property type="project" value="UniProtKB-ARBA"/>
</dbReference>
<dbReference type="CDD" id="cd09275">
    <property type="entry name" value="RNase_HI_RT_DIRS1"/>
    <property type="match status" value="1"/>
</dbReference>
<feature type="region of interest" description="Disordered" evidence="1">
    <location>
        <begin position="37"/>
        <end position="73"/>
    </location>
</feature>
<evidence type="ECO:0000313" key="3">
    <source>
        <dbReference type="EMBL" id="KAH9637922.1"/>
    </source>
</evidence>
<reference evidence="3" key="1">
    <citation type="journal article" date="2021" name="G3 (Bethesda)">
        <title>Genome and transcriptome analysis of the beet armyworm Spodoptera exigua reveals targets for pest control. .</title>
        <authorList>
            <person name="Simon S."/>
            <person name="Breeschoten T."/>
            <person name="Jansen H.J."/>
            <person name="Dirks R.P."/>
            <person name="Schranz M.E."/>
            <person name="Ros V.I.D."/>
        </authorList>
    </citation>
    <scope>NUCLEOTIDE SEQUENCE</scope>
    <source>
        <strain evidence="3">TB_SE_WUR_2020</strain>
    </source>
</reference>
<dbReference type="InterPro" id="IPR043502">
    <property type="entry name" value="DNA/RNA_pol_sf"/>
</dbReference>
<accession>A0A922SGV3</accession>